<evidence type="ECO:0000313" key="5">
    <source>
        <dbReference type="Proteomes" id="UP000179807"/>
    </source>
</evidence>
<dbReference type="InterPro" id="IPR042099">
    <property type="entry name" value="ANL_N_sf"/>
</dbReference>
<keyword evidence="1" id="KW-0547">Nucleotide-binding</keyword>
<proteinExistence type="predicted"/>
<dbReference type="PANTHER" id="PTHR43272">
    <property type="entry name" value="LONG-CHAIN-FATTY-ACID--COA LIGASE"/>
    <property type="match status" value="1"/>
</dbReference>
<accession>A0A1J4JV11</accession>
<evidence type="ECO:0000256" key="2">
    <source>
        <dbReference type="ARBA" id="ARBA00022840"/>
    </source>
</evidence>
<dbReference type="VEuPathDB" id="TrichDB:TRFO_07607"/>
<evidence type="ECO:0000256" key="1">
    <source>
        <dbReference type="ARBA" id="ARBA00022741"/>
    </source>
</evidence>
<dbReference type="SUPFAM" id="SSF56801">
    <property type="entry name" value="Acetyl-CoA synthetase-like"/>
    <property type="match status" value="1"/>
</dbReference>
<sequence length="625" mass="70561">MGSDASCIISGENQFPDETPLLNSPLMNKYDSNRLMSRFPDLPNVGTIEDLYLYTKSIAPDDDFYGYRDFRNGKWQNSFTFISRNQFSEMRNSVGSYIVSLGIKNDEHIGILSFSRLEWVVAQYACYAYGLIPVPIYDTYGWAAMNYIIKHANLRVSFVISTKVNELIHNLDDDSPLSDIIIIDVEDSPYDYDHIPKTSIKLHNYSEILKYDNIYPHHPPQPSTPAFIMYTSGTTGNPKGCIVTHANFISTAASIYTYAYPFSRDDKMLSYLPLAHVYEGVQHVVAMKVIGRVAFYSGNIKRLMEELNLFKPTIICGVTRVFERIYTAMNEKLQTKSFAARAAVHSIFGVKSFLLKNFRVKSFPGVDFLLKPFRDALGGNVRLFVSGGSALPPKVQQFIRIATNASFLQGYGLTESTSSCCVQRSTDVLNGNCGALLPWCEAKMRTVDHYNSTDMCGELLVRGPSIFAGYYKDDESTKNAFTPDGFFKTGDIFQLNKTGQLEMIGRCKEHIKLSQGEYVSLQKLYDIYSTTEKVKQIYIHAGMHSRFLTAIVVTEPGVDKNTILRNLDNKANDNNLLGFEKIKNVFITNNEFTTDNGMMTPSLKLSGHAIRQFYQNEIQVMESSI</sequence>
<dbReference type="OrthoDB" id="1700726at2759"/>
<dbReference type="GO" id="GO:0016020">
    <property type="term" value="C:membrane"/>
    <property type="evidence" value="ECO:0007669"/>
    <property type="project" value="TreeGrafter"/>
</dbReference>
<comment type="caution">
    <text evidence="4">The sequence shown here is derived from an EMBL/GenBank/DDBJ whole genome shotgun (WGS) entry which is preliminary data.</text>
</comment>
<dbReference type="GO" id="GO:0004467">
    <property type="term" value="F:long-chain fatty acid-CoA ligase activity"/>
    <property type="evidence" value="ECO:0007669"/>
    <property type="project" value="TreeGrafter"/>
</dbReference>
<dbReference type="PROSITE" id="PS00455">
    <property type="entry name" value="AMP_BINDING"/>
    <property type="match status" value="1"/>
</dbReference>
<keyword evidence="5" id="KW-1185">Reference proteome</keyword>
<dbReference type="Pfam" id="PF00501">
    <property type="entry name" value="AMP-binding"/>
    <property type="match status" value="1"/>
</dbReference>
<evidence type="ECO:0000313" key="4">
    <source>
        <dbReference type="EMBL" id="OHT01366.1"/>
    </source>
</evidence>
<keyword evidence="2" id="KW-0067">ATP-binding</keyword>
<dbReference type="AlphaFoldDB" id="A0A1J4JV11"/>
<dbReference type="Proteomes" id="UP000179807">
    <property type="component" value="Unassembled WGS sequence"/>
</dbReference>
<feature type="domain" description="AMP-dependent synthetase/ligase" evidence="3">
    <location>
        <begin position="82"/>
        <end position="471"/>
    </location>
</feature>
<dbReference type="InterPro" id="IPR020845">
    <property type="entry name" value="AMP-binding_CS"/>
</dbReference>
<dbReference type="GeneID" id="94828488"/>
<protein>
    <submittedName>
        <fullName evidence="4">Long chain acyl-CoA synthetase 7, peroxisomal</fullName>
    </submittedName>
</protein>
<organism evidence="4 5">
    <name type="scientific">Tritrichomonas foetus</name>
    <dbReference type="NCBI Taxonomy" id="1144522"/>
    <lineage>
        <taxon>Eukaryota</taxon>
        <taxon>Metamonada</taxon>
        <taxon>Parabasalia</taxon>
        <taxon>Tritrichomonadida</taxon>
        <taxon>Tritrichomonadidae</taxon>
        <taxon>Tritrichomonas</taxon>
    </lineage>
</organism>
<name>A0A1J4JV11_9EUKA</name>
<gene>
    <name evidence="4" type="primary">LACS7</name>
    <name evidence="4" type="ORF">TRFO_07607</name>
</gene>
<dbReference type="GO" id="GO:0005524">
    <property type="term" value="F:ATP binding"/>
    <property type="evidence" value="ECO:0007669"/>
    <property type="project" value="UniProtKB-KW"/>
</dbReference>
<dbReference type="EMBL" id="MLAK01000915">
    <property type="protein sequence ID" value="OHT01366.1"/>
    <property type="molecule type" value="Genomic_DNA"/>
</dbReference>
<reference evidence="4" key="1">
    <citation type="submission" date="2016-10" db="EMBL/GenBank/DDBJ databases">
        <authorList>
            <person name="Benchimol M."/>
            <person name="Almeida L.G."/>
            <person name="Vasconcelos A.T."/>
            <person name="Perreira-Neves A."/>
            <person name="Rosa I.A."/>
            <person name="Tasca T."/>
            <person name="Bogo M.R."/>
            <person name="de Souza W."/>
        </authorList>
    </citation>
    <scope>NUCLEOTIDE SEQUENCE [LARGE SCALE GENOMIC DNA]</scope>
    <source>
        <strain evidence="4">K</strain>
    </source>
</reference>
<evidence type="ECO:0000259" key="3">
    <source>
        <dbReference type="Pfam" id="PF00501"/>
    </source>
</evidence>
<dbReference type="InterPro" id="IPR000873">
    <property type="entry name" value="AMP-dep_synth/lig_dom"/>
</dbReference>
<dbReference type="GO" id="GO:0005783">
    <property type="term" value="C:endoplasmic reticulum"/>
    <property type="evidence" value="ECO:0007669"/>
    <property type="project" value="TreeGrafter"/>
</dbReference>
<dbReference type="Gene3D" id="3.40.50.12780">
    <property type="entry name" value="N-terminal domain of ligase-like"/>
    <property type="match status" value="1"/>
</dbReference>
<dbReference type="PANTHER" id="PTHR43272:SF33">
    <property type="entry name" value="AMP-BINDING DOMAIN-CONTAINING PROTEIN-RELATED"/>
    <property type="match status" value="1"/>
</dbReference>
<dbReference type="RefSeq" id="XP_068354502.1">
    <property type="nucleotide sequence ID" value="XM_068493784.1"/>
</dbReference>